<dbReference type="EC" id="2.4.2.52" evidence="5"/>
<keyword evidence="6" id="KW-0328">Glycosyltransferase</keyword>
<evidence type="ECO:0000313" key="7">
    <source>
        <dbReference type="EMBL" id="WWY02304.1"/>
    </source>
</evidence>
<dbReference type="RefSeq" id="WP_274585751.1">
    <property type="nucleotide sequence ID" value="NZ_CP145811.1"/>
</dbReference>
<dbReference type="Pfam" id="PF01874">
    <property type="entry name" value="CitG"/>
    <property type="match status" value="1"/>
</dbReference>
<dbReference type="GO" id="GO:0005524">
    <property type="term" value="F:ATP binding"/>
    <property type="evidence" value="ECO:0007669"/>
    <property type="project" value="UniProtKB-KW"/>
</dbReference>
<keyword evidence="4 5" id="KW-0067">ATP-binding</keyword>
<dbReference type="EMBL" id="JAPQFL010000009">
    <property type="protein sequence ID" value="MDD9328705.1"/>
    <property type="molecule type" value="Genomic_DNA"/>
</dbReference>
<organism evidence="6">
    <name type="scientific">Neisseria leonii</name>
    <dbReference type="NCBI Taxonomy" id="2995413"/>
    <lineage>
        <taxon>Bacteria</taxon>
        <taxon>Pseudomonadati</taxon>
        <taxon>Pseudomonadota</taxon>
        <taxon>Betaproteobacteria</taxon>
        <taxon>Neisseriales</taxon>
        <taxon>Neisseriaceae</taxon>
        <taxon>Neisseria</taxon>
    </lineage>
</organism>
<keyword evidence="8" id="KW-1185">Reference proteome</keyword>
<gene>
    <name evidence="5" type="primary">mdcB</name>
    <name evidence="6" type="ORF">ORY91_002143</name>
    <name evidence="7" type="ORF">V9W64_06070</name>
</gene>
<proteinExistence type="inferred from homology"/>
<keyword evidence="3 5" id="KW-0547">Nucleotide-binding</keyword>
<name>A0A9X4IBS0_9NEIS</name>
<evidence type="ECO:0000256" key="4">
    <source>
        <dbReference type="ARBA" id="ARBA00022840"/>
    </source>
</evidence>
<evidence type="ECO:0000256" key="1">
    <source>
        <dbReference type="ARBA" id="ARBA00001210"/>
    </source>
</evidence>
<evidence type="ECO:0000313" key="8">
    <source>
        <dbReference type="Proteomes" id="UP001149607"/>
    </source>
</evidence>
<reference evidence="7" key="2">
    <citation type="submission" date="2024-02" db="EMBL/GenBank/DDBJ databases">
        <title>Neisseria leonii sp. nov.</title>
        <authorList>
            <person name="Boutroux M."/>
            <person name="Favre-Rochex S."/>
            <person name="Gorgette O."/>
            <person name="Touak G."/>
            <person name="Muhle E."/>
            <person name="Chesneau O."/>
            <person name="Clermont D."/>
            <person name="Rahi P."/>
        </authorList>
    </citation>
    <scope>NUCLEOTIDE SEQUENCE</scope>
    <source>
        <strain evidence="7">51.81</strain>
    </source>
</reference>
<evidence type="ECO:0000256" key="2">
    <source>
        <dbReference type="ARBA" id="ARBA00022679"/>
    </source>
</evidence>
<dbReference type="InterPro" id="IPR017555">
    <property type="entry name" value="TriPribosyl-deP-CoA_syn"/>
</dbReference>
<protein>
    <recommendedName>
        <fullName evidence="5">Probable 2-(5''-triphosphoribosyl)-3'-dephosphocoenzyme-A synthase</fullName>
        <shortName evidence="5">2-(5''-triphosphoribosyl)-3'-dephospho-CoA synthase</shortName>
        <ecNumber evidence="5">2.4.2.52</ecNumber>
    </recommendedName>
</protein>
<dbReference type="Proteomes" id="UP001149607">
    <property type="component" value="Chromosome"/>
</dbReference>
<dbReference type="NCBIfam" id="NF002315">
    <property type="entry name" value="PRK01237.1"/>
    <property type="match status" value="1"/>
</dbReference>
<evidence type="ECO:0000256" key="3">
    <source>
        <dbReference type="ARBA" id="ARBA00022741"/>
    </source>
</evidence>
<dbReference type="HAMAP" id="MF_01883">
    <property type="entry name" value="MdcB"/>
    <property type="match status" value="1"/>
</dbReference>
<comment type="similarity">
    <text evidence="5">Belongs to the CitG/MdcB family.</text>
</comment>
<dbReference type="GO" id="GO:0016757">
    <property type="term" value="F:glycosyltransferase activity"/>
    <property type="evidence" value="ECO:0007669"/>
    <property type="project" value="UniProtKB-KW"/>
</dbReference>
<accession>A0A9X4IBS0</accession>
<evidence type="ECO:0000256" key="5">
    <source>
        <dbReference type="HAMAP-Rule" id="MF_01883"/>
    </source>
</evidence>
<comment type="catalytic activity">
    <reaction evidence="1 5">
        <text>3'-dephospho-CoA + ATP = 2'-(5''-triphospho-alpha-D-ribosyl)-3'-dephospho-CoA + adenine</text>
        <dbReference type="Rhea" id="RHEA:15117"/>
        <dbReference type="ChEBI" id="CHEBI:16708"/>
        <dbReference type="ChEBI" id="CHEBI:30616"/>
        <dbReference type="ChEBI" id="CHEBI:57328"/>
        <dbReference type="ChEBI" id="CHEBI:61378"/>
        <dbReference type="EC" id="2.4.2.52"/>
    </reaction>
</comment>
<dbReference type="Gene3D" id="1.10.4200.10">
    <property type="entry name" value="Triphosphoribosyl-dephospho-CoA protein"/>
    <property type="match status" value="2"/>
</dbReference>
<dbReference type="InterPro" id="IPR002736">
    <property type="entry name" value="CitG"/>
</dbReference>
<dbReference type="GO" id="GO:0051191">
    <property type="term" value="P:prosthetic group biosynthetic process"/>
    <property type="evidence" value="ECO:0007669"/>
    <property type="project" value="TreeGrafter"/>
</dbReference>
<evidence type="ECO:0000313" key="6">
    <source>
        <dbReference type="EMBL" id="MDD9328705.1"/>
    </source>
</evidence>
<dbReference type="GO" id="GO:0046917">
    <property type="term" value="F:triphosphoribosyl-dephospho-CoA synthase activity"/>
    <property type="evidence" value="ECO:0007669"/>
    <property type="project" value="UniProtKB-UniRule"/>
</dbReference>
<dbReference type="NCBIfam" id="TIGR03132">
    <property type="entry name" value="malonate_mdcB"/>
    <property type="match status" value="1"/>
</dbReference>
<dbReference type="EMBL" id="CP146598">
    <property type="protein sequence ID" value="WWY02304.1"/>
    <property type="molecule type" value="Genomic_DNA"/>
</dbReference>
<sequence>MGAADRPAFLNPHILAALAVQALIAEVRVTPKPALVDQRGSGAHDDLTLDLMEASAHSLHDTFARMGEAAVKHRTVGQTLREEIGAIGREGEAQMLRVTRGVNTHKGAVWTLGLLVTAAALGRAGGVPEVCLRAGRLACIEDRFVPFQASHGQTVRQRYGAGGAKAQAQAGFPAIWRAGYPQLFRSRCRVDENTARVDALLAIMAGLEDTCVLYRSGRAGLRRVQQGASAVLAAGGMGCEAGRKRFDTWERGLLALRASAGGAADLLAGVLFVDSLLHREGGEFVPPVCGLSGEAV</sequence>
<dbReference type="PANTHER" id="PTHR30201:SF2">
    <property type="entry name" value="2-(5''-TRIPHOSPHORIBOSYL)-3'-DEPHOSPHOCOENZYME-A SYNTHASE"/>
    <property type="match status" value="1"/>
</dbReference>
<reference evidence="6" key="1">
    <citation type="submission" date="2022-10" db="EMBL/GenBank/DDBJ databases">
        <authorList>
            <person name="Boutroux M."/>
        </authorList>
    </citation>
    <scope>NUCLEOTIDE SEQUENCE</scope>
    <source>
        <strain evidence="6">51.81</strain>
    </source>
</reference>
<keyword evidence="2 5" id="KW-0808">Transferase</keyword>
<dbReference type="PANTHER" id="PTHR30201">
    <property type="entry name" value="TRIPHOSPHORIBOSYL-DEPHOSPHO-COA SYNTHASE"/>
    <property type="match status" value="1"/>
</dbReference>
<dbReference type="AlphaFoldDB" id="A0A9X4IBS0"/>
<comment type="function">
    <text evidence="5">Involved in the formation of 2-(5''-phosphoribosyl)-3'-dephosphocoenzyme-A, the prosthetic group of the acyl-carrier protein of the malonate decarboxylase.</text>
</comment>